<sequence length="187" mass="21540">MQALQSVFTNRYAVVANTVTAGGITLVADCLTQTAESQFHEKLWDKERSRNMTILSTAFAPVLHYWYRFLDNKFKGKSRYAVSRKVFLDVAIAPVYYVFYIGGLSKLKNYSSEKTVEEIKDKIPLMVGSELAFWPVLQSINFLVFPPHYRLIGMKFNELVLGVVYSHILNNDYSVRQVIDHLFPKKD</sequence>
<evidence type="ECO:0000256" key="3">
    <source>
        <dbReference type="ARBA" id="ARBA00022692"/>
    </source>
</evidence>
<dbReference type="EMBL" id="CAWYQH010000002">
    <property type="protein sequence ID" value="CAK8673385.1"/>
    <property type="molecule type" value="Genomic_DNA"/>
</dbReference>
<name>A0ABP0F106_CLALP</name>
<evidence type="ECO:0000256" key="4">
    <source>
        <dbReference type="ARBA" id="ARBA00022989"/>
    </source>
</evidence>
<keyword evidence="4 6" id="KW-1133">Transmembrane helix</keyword>
<feature type="transmembrane region" description="Helical" evidence="6">
    <location>
        <begin position="123"/>
        <end position="145"/>
    </location>
</feature>
<feature type="transmembrane region" description="Helical" evidence="6">
    <location>
        <begin position="86"/>
        <end position="103"/>
    </location>
</feature>
<dbReference type="InterPro" id="IPR007248">
    <property type="entry name" value="Mpv17_PMP22"/>
</dbReference>
<evidence type="ECO:0000256" key="5">
    <source>
        <dbReference type="ARBA" id="ARBA00023136"/>
    </source>
</evidence>
<dbReference type="Pfam" id="PF04117">
    <property type="entry name" value="Mpv17_PMP22"/>
    <property type="match status" value="1"/>
</dbReference>
<gene>
    <name evidence="7" type="ORF">CVLEPA_LOCUS3179</name>
</gene>
<reference evidence="7 8" key="1">
    <citation type="submission" date="2024-02" db="EMBL/GenBank/DDBJ databases">
        <authorList>
            <person name="Daric V."/>
            <person name="Darras S."/>
        </authorList>
    </citation>
    <scope>NUCLEOTIDE SEQUENCE [LARGE SCALE GENOMIC DNA]</scope>
</reference>
<evidence type="ECO:0000256" key="1">
    <source>
        <dbReference type="ARBA" id="ARBA00004141"/>
    </source>
</evidence>
<feature type="transmembrane region" description="Helical" evidence="6">
    <location>
        <begin position="49"/>
        <end position="66"/>
    </location>
</feature>
<comment type="caution">
    <text evidence="7">The sequence shown here is derived from an EMBL/GenBank/DDBJ whole genome shotgun (WGS) entry which is preliminary data.</text>
</comment>
<evidence type="ECO:0000256" key="6">
    <source>
        <dbReference type="RuleBase" id="RU363053"/>
    </source>
</evidence>
<comment type="subcellular location">
    <subcellularLocation>
        <location evidence="1">Membrane</location>
        <topology evidence="1">Multi-pass membrane protein</topology>
    </subcellularLocation>
</comment>
<accession>A0ABP0F106</accession>
<dbReference type="Proteomes" id="UP001642483">
    <property type="component" value="Unassembled WGS sequence"/>
</dbReference>
<evidence type="ECO:0000256" key="2">
    <source>
        <dbReference type="ARBA" id="ARBA00006824"/>
    </source>
</evidence>
<evidence type="ECO:0000313" key="8">
    <source>
        <dbReference type="Proteomes" id="UP001642483"/>
    </source>
</evidence>
<dbReference type="PANTHER" id="PTHR11266">
    <property type="entry name" value="PEROXISOMAL MEMBRANE PROTEIN 2, PXMP2 MPV17"/>
    <property type="match status" value="1"/>
</dbReference>
<keyword evidence="5 6" id="KW-0472">Membrane</keyword>
<protein>
    <recommendedName>
        <fullName evidence="9">Mpv17-like protein 2</fullName>
    </recommendedName>
</protein>
<dbReference type="PANTHER" id="PTHR11266:SF8">
    <property type="entry name" value="MPV17-LIKE PROTEIN 2"/>
    <property type="match status" value="1"/>
</dbReference>
<evidence type="ECO:0008006" key="9">
    <source>
        <dbReference type="Google" id="ProtNLM"/>
    </source>
</evidence>
<keyword evidence="3 6" id="KW-0812">Transmembrane</keyword>
<organism evidence="7 8">
    <name type="scientific">Clavelina lepadiformis</name>
    <name type="common">Light-bulb sea squirt</name>
    <name type="synonym">Ascidia lepadiformis</name>
    <dbReference type="NCBI Taxonomy" id="159417"/>
    <lineage>
        <taxon>Eukaryota</taxon>
        <taxon>Metazoa</taxon>
        <taxon>Chordata</taxon>
        <taxon>Tunicata</taxon>
        <taxon>Ascidiacea</taxon>
        <taxon>Aplousobranchia</taxon>
        <taxon>Clavelinidae</taxon>
        <taxon>Clavelina</taxon>
    </lineage>
</organism>
<proteinExistence type="inferred from homology"/>
<evidence type="ECO:0000313" key="7">
    <source>
        <dbReference type="EMBL" id="CAK8673385.1"/>
    </source>
</evidence>
<keyword evidence="8" id="KW-1185">Reference proteome</keyword>
<comment type="similarity">
    <text evidence="2 6">Belongs to the peroxisomal membrane protein PXMP2/4 family.</text>
</comment>